<dbReference type="AlphaFoldDB" id="A0A9P7KKD0"/>
<organism evidence="1 2">
    <name type="scientific">Sphagnurus paluster</name>
    <dbReference type="NCBI Taxonomy" id="117069"/>
    <lineage>
        <taxon>Eukaryota</taxon>
        <taxon>Fungi</taxon>
        <taxon>Dikarya</taxon>
        <taxon>Basidiomycota</taxon>
        <taxon>Agaricomycotina</taxon>
        <taxon>Agaricomycetes</taxon>
        <taxon>Agaricomycetidae</taxon>
        <taxon>Agaricales</taxon>
        <taxon>Tricholomatineae</taxon>
        <taxon>Lyophyllaceae</taxon>
        <taxon>Sphagnurus</taxon>
    </lineage>
</organism>
<reference evidence="1" key="2">
    <citation type="submission" date="2021-10" db="EMBL/GenBank/DDBJ databases">
        <title>Phylogenomics reveals ancestral predisposition of the termite-cultivated fungus Termitomyces towards a domesticated lifestyle.</title>
        <authorList>
            <person name="Auxier B."/>
            <person name="Grum-Grzhimaylo A."/>
            <person name="Cardenas M.E."/>
            <person name="Lodge J.D."/>
            <person name="Laessoe T."/>
            <person name="Pedersen O."/>
            <person name="Smith M.E."/>
            <person name="Kuyper T.W."/>
            <person name="Franco-Molano E.A."/>
            <person name="Baroni T.J."/>
            <person name="Aanen D.K."/>
        </authorList>
    </citation>
    <scope>NUCLEOTIDE SEQUENCE</scope>
    <source>
        <strain evidence="1">D49</strain>
    </source>
</reference>
<keyword evidence="2" id="KW-1185">Reference proteome</keyword>
<dbReference type="Proteomes" id="UP000717328">
    <property type="component" value="Unassembled WGS sequence"/>
</dbReference>
<accession>A0A9P7KKD0</accession>
<dbReference type="EMBL" id="JABCKI010000081">
    <property type="protein sequence ID" value="KAG5653009.1"/>
    <property type="molecule type" value="Genomic_DNA"/>
</dbReference>
<reference evidence="1" key="1">
    <citation type="submission" date="2021-02" db="EMBL/GenBank/DDBJ databases">
        <authorList>
            <person name="Nieuwenhuis M."/>
            <person name="Van De Peppel L.J.J."/>
        </authorList>
    </citation>
    <scope>NUCLEOTIDE SEQUENCE</scope>
    <source>
        <strain evidence="1">D49</strain>
    </source>
</reference>
<evidence type="ECO:0000313" key="2">
    <source>
        <dbReference type="Proteomes" id="UP000717328"/>
    </source>
</evidence>
<comment type="caution">
    <text evidence="1">The sequence shown here is derived from an EMBL/GenBank/DDBJ whole genome shotgun (WGS) entry which is preliminary data.</text>
</comment>
<proteinExistence type="predicted"/>
<gene>
    <name evidence="1" type="ORF">H0H81_002701</name>
</gene>
<name>A0A9P7KKD0_9AGAR</name>
<evidence type="ECO:0000313" key="1">
    <source>
        <dbReference type="EMBL" id="KAG5653009.1"/>
    </source>
</evidence>
<sequence>MPPRKNNLLDQLELPPNKATKAVHFTPSGPSQQPGHTVQSLAETMKKISQSTRQYVAGPGKSRRRNVMGKLGTAFINPAHLIASAVNYEIIHAPFVVASTCRHFVSVRSMWIQFFTWLYSSEEKAEATLQPGASLPEVRIFKLLIQHLAMAGKSNLGMPGVMGWSYLTMVKRIYRMDIDVVLTGNTSMGLEWTVFVKFNYMKGMKVDASAFTQQSLRTLLGLDSHMDGILPFLAWGIFLAVWEEDILSWITGATAAPQGPYKLRVKPDFVHTSITRACVQPKEGVAEPVNPHQPASTAKPDPQVHRSLTISSLTRRLSKVGNFLGWKNFVSKSFQYAWASKMFEVIPEAHVKYFMEHRQDSIMAETTYQAPDRNINLMAACHGNLRSDVLMIEYHSSVAWNSTGSQSERNMEQEMAADAKLQQLMVAFAEADLAVKKQTGMFLDEAIKVSRSQSLNCYLTVLRLDGIKAWRVCPYCLQDGPTLEDGKPNPNYNKDCEHSLHGYIRTCEDQHFAHTFKRCMFCGMHVSLEDKDEVSEHYLACYTKALTTIMVAQARENIWLATPSSSFSETLDPLGDVHPSSSHTLRRLITAMIEHLHNAHGYNILQCIKSHDHSTDTILKLSGDLSKSGILYYQDVMKICKLTEDDAYGKVCLREACRKKDARVHSLQQIDEEYARVLKEAEDLD</sequence>
<dbReference type="OrthoDB" id="3271023at2759"/>
<protein>
    <submittedName>
        <fullName evidence="1">Uncharacterized protein</fullName>
    </submittedName>
</protein>